<gene>
    <name evidence="2" type="ORF">PGLA2088_LOCUS9574</name>
</gene>
<reference evidence="2" key="1">
    <citation type="submission" date="2021-02" db="EMBL/GenBank/DDBJ databases">
        <authorList>
            <person name="Dougan E. K."/>
            <person name="Rhodes N."/>
            <person name="Thang M."/>
            <person name="Chan C."/>
        </authorList>
    </citation>
    <scope>NUCLEOTIDE SEQUENCE</scope>
</reference>
<dbReference type="Proteomes" id="UP000626109">
    <property type="component" value="Unassembled WGS sequence"/>
</dbReference>
<evidence type="ECO:0000256" key="1">
    <source>
        <dbReference type="SAM" id="MobiDB-lite"/>
    </source>
</evidence>
<accession>A0A813IKC9</accession>
<sequence>PCERAANAGQACITALHHVDAVTEKKYNECLDITLKAEGNNVSRRAHISHYHSHQHQKSSNNRSGRQEAQPLSQLPQQDTQSQCLAEGAVASSWATASSTLTKAPHIPPESNQLFTMNTLVRYPSNFASIWEIHSEGLIDANLALALQEEVHGKKLNLIEPE</sequence>
<feature type="non-terminal residue" evidence="2">
    <location>
        <position position="1"/>
    </location>
</feature>
<protein>
    <submittedName>
        <fullName evidence="2">Uncharacterized protein</fullName>
    </submittedName>
</protein>
<dbReference type="EMBL" id="CAJNNW010010603">
    <property type="protein sequence ID" value="CAE8652268.1"/>
    <property type="molecule type" value="Genomic_DNA"/>
</dbReference>
<name>A0A813IKC9_POLGL</name>
<feature type="region of interest" description="Disordered" evidence="1">
    <location>
        <begin position="49"/>
        <end position="81"/>
    </location>
</feature>
<feature type="compositionally biased region" description="Polar residues" evidence="1">
    <location>
        <begin position="70"/>
        <end position="81"/>
    </location>
</feature>
<proteinExistence type="predicted"/>
<evidence type="ECO:0000313" key="2">
    <source>
        <dbReference type="EMBL" id="CAE8652268.1"/>
    </source>
</evidence>
<evidence type="ECO:0000313" key="3">
    <source>
        <dbReference type="Proteomes" id="UP000626109"/>
    </source>
</evidence>
<organism evidence="2 3">
    <name type="scientific">Polarella glacialis</name>
    <name type="common">Dinoflagellate</name>
    <dbReference type="NCBI Taxonomy" id="89957"/>
    <lineage>
        <taxon>Eukaryota</taxon>
        <taxon>Sar</taxon>
        <taxon>Alveolata</taxon>
        <taxon>Dinophyceae</taxon>
        <taxon>Suessiales</taxon>
        <taxon>Suessiaceae</taxon>
        <taxon>Polarella</taxon>
    </lineage>
</organism>
<comment type="caution">
    <text evidence="2">The sequence shown here is derived from an EMBL/GenBank/DDBJ whole genome shotgun (WGS) entry which is preliminary data.</text>
</comment>
<feature type="non-terminal residue" evidence="2">
    <location>
        <position position="162"/>
    </location>
</feature>
<dbReference type="AlphaFoldDB" id="A0A813IKC9"/>